<dbReference type="AlphaFoldDB" id="A0A1J4QCW2"/>
<dbReference type="PANTHER" id="PTHR35371:SF1">
    <property type="entry name" value="BLR7753 PROTEIN"/>
    <property type="match status" value="1"/>
</dbReference>
<keyword evidence="2 5" id="KW-0812">Transmembrane</keyword>
<feature type="transmembrane region" description="Helical" evidence="5">
    <location>
        <begin position="59"/>
        <end position="78"/>
    </location>
</feature>
<proteinExistence type="predicted"/>
<gene>
    <name evidence="6" type="ORF">BFR47_06140</name>
</gene>
<feature type="transmembrane region" description="Helical" evidence="5">
    <location>
        <begin position="98"/>
        <end position="125"/>
    </location>
</feature>
<evidence type="ECO:0000256" key="4">
    <source>
        <dbReference type="ARBA" id="ARBA00023136"/>
    </source>
</evidence>
<comment type="caution">
    <text evidence="6">The sequence shown here is derived from an EMBL/GenBank/DDBJ whole genome shotgun (WGS) entry which is preliminary data.</text>
</comment>
<feature type="transmembrane region" description="Helical" evidence="5">
    <location>
        <begin position="6"/>
        <end position="25"/>
    </location>
</feature>
<accession>A0A1J4QCW2</accession>
<dbReference type="SUPFAM" id="SSF161084">
    <property type="entry name" value="MAPEG domain-like"/>
    <property type="match status" value="1"/>
</dbReference>
<dbReference type="OrthoDB" id="513661at2"/>
<evidence type="ECO:0000256" key="5">
    <source>
        <dbReference type="SAM" id="Phobius"/>
    </source>
</evidence>
<dbReference type="GO" id="GO:0016020">
    <property type="term" value="C:membrane"/>
    <property type="evidence" value="ECO:0007669"/>
    <property type="project" value="UniProtKB-SubCell"/>
</dbReference>
<dbReference type="Gene3D" id="1.20.120.550">
    <property type="entry name" value="Membrane associated eicosanoid/glutathione metabolism-like domain"/>
    <property type="match status" value="1"/>
</dbReference>
<evidence type="ECO:0008006" key="8">
    <source>
        <dbReference type="Google" id="ProtNLM"/>
    </source>
</evidence>
<dbReference type="InterPro" id="IPR001129">
    <property type="entry name" value="Membr-assoc_MAPEG"/>
</dbReference>
<protein>
    <recommendedName>
        <fullName evidence="8">MAPEG family protein</fullName>
    </recommendedName>
</protein>
<dbReference type="EMBL" id="MDKE01000068">
    <property type="protein sequence ID" value="OIN04476.1"/>
    <property type="molecule type" value="Genomic_DNA"/>
</dbReference>
<evidence type="ECO:0000313" key="7">
    <source>
        <dbReference type="Proteomes" id="UP000243073"/>
    </source>
</evidence>
<sequence length="131" mass="14360">MPDILVVLFMVAVLPVFLSAVGVCLRISEFGKLDNHHPREQQARLTGIGARAVAAQNNAWEALLLLGVVVIIAVAAKVDLHSLSSASYLFLVSRMLHPVFYMANMALLRSTAFGVGWFTCVYIFYVSCKAF</sequence>
<name>A0A1J4QCW2_9GAMM</name>
<dbReference type="Pfam" id="PF01124">
    <property type="entry name" value="MAPEG"/>
    <property type="match status" value="1"/>
</dbReference>
<comment type="subcellular location">
    <subcellularLocation>
        <location evidence="1">Membrane</location>
    </subcellularLocation>
</comment>
<keyword evidence="7" id="KW-1185">Reference proteome</keyword>
<keyword evidence="4 5" id="KW-0472">Membrane</keyword>
<evidence type="ECO:0000256" key="2">
    <source>
        <dbReference type="ARBA" id="ARBA00022692"/>
    </source>
</evidence>
<evidence type="ECO:0000313" key="6">
    <source>
        <dbReference type="EMBL" id="OIN04476.1"/>
    </source>
</evidence>
<dbReference type="RefSeq" id="WP_071473962.1">
    <property type="nucleotide sequence ID" value="NZ_MDKE01000068.1"/>
</dbReference>
<evidence type="ECO:0000256" key="3">
    <source>
        <dbReference type="ARBA" id="ARBA00022989"/>
    </source>
</evidence>
<organism evidence="6 7">
    <name type="scientific">Oceanisphaera psychrotolerans</name>
    <dbReference type="NCBI Taxonomy" id="1414654"/>
    <lineage>
        <taxon>Bacteria</taxon>
        <taxon>Pseudomonadati</taxon>
        <taxon>Pseudomonadota</taxon>
        <taxon>Gammaproteobacteria</taxon>
        <taxon>Aeromonadales</taxon>
        <taxon>Aeromonadaceae</taxon>
        <taxon>Oceanisphaera</taxon>
    </lineage>
</organism>
<dbReference type="STRING" id="1414654.BFR47_06140"/>
<dbReference type="Proteomes" id="UP000243073">
    <property type="component" value="Unassembled WGS sequence"/>
</dbReference>
<dbReference type="InterPro" id="IPR023352">
    <property type="entry name" value="MAPEG-like_dom_sf"/>
</dbReference>
<evidence type="ECO:0000256" key="1">
    <source>
        <dbReference type="ARBA" id="ARBA00004370"/>
    </source>
</evidence>
<reference evidence="6 7" key="1">
    <citation type="submission" date="2016-07" db="EMBL/GenBank/DDBJ databases">
        <title>Draft Genome Sequence of Oceanisphaera psychrotolerans, isolated from coastal sediment samples.</title>
        <authorList>
            <person name="Zhuo S."/>
            <person name="Ruan Z."/>
        </authorList>
    </citation>
    <scope>NUCLEOTIDE SEQUENCE [LARGE SCALE GENOMIC DNA]</scope>
    <source>
        <strain evidence="6 7">LAM-WHM-ZC</strain>
    </source>
</reference>
<dbReference type="PANTHER" id="PTHR35371">
    <property type="entry name" value="INNER MEMBRANE PROTEIN"/>
    <property type="match status" value="1"/>
</dbReference>
<keyword evidence="3 5" id="KW-1133">Transmembrane helix</keyword>